<feature type="region of interest" description="Disordered" evidence="5">
    <location>
        <begin position="232"/>
        <end position="498"/>
    </location>
</feature>
<evidence type="ECO:0000256" key="2">
    <source>
        <dbReference type="ARBA" id="ARBA00022763"/>
    </source>
</evidence>
<dbReference type="GO" id="GO:0000730">
    <property type="term" value="P:DNA recombinase assembly"/>
    <property type="evidence" value="ECO:0007669"/>
    <property type="project" value="InterPro"/>
</dbReference>
<feature type="compositionally biased region" description="Low complexity" evidence="5">
    <location>
        <begin position="244"/>
        <end position="273"/>
    </location>
</feature>
<dbReference type="PANTHER" id="PTHR12132">
    <property type="entry name" value="DNA REPAIR AND RECOMBINATION PROTEIN RAD52, RAD59"/>
    <property type="match status" value="1"/>
</dbReference>
<dbReference type="GO" id="GO:0005634">
    <property type="term" value="C:nucleus"/>
    <property type="evidence" value="ECO:0007669"/>
    <property type="project" value="InterPro"/>
</dbReference>
<reference evidence="6" key="1">
    <citation type="submission" date="2020-05" db="EMBL/GenBank/DDBJ databases">
        <title>Phylogenomic resolution of chytrid fungi.</title>
        <authorList>
            <person name="Stajich J.E."/>
            <person name="Amses K."/>
            <person name="Simmons R."/>
            <person name="Seto K."/>
            <person name="Myers J."/>
            <person name="Bonds A."/>
            <person name="Quandt C.A."/>
            <person name="Barry K."/>
            <person name="Liu P."/>
            <person name="Grigoriev I."/>
            <person name="Longcore J.E."/>
            <person name="James T.Y."/>
        </authorList>
    </citation>
    <scope>NUCLEOTIDE SEQUENCE</scope>
    <source>
        <strain evidence="6">JEL0318</strain>
    </source>
</reference>
<dbReference type="PANTHER" id="PTHR12132:SF1">
    <property type="entry name" value="DNA REPAIR PROTEIN RAD52 HOMOLOG"/>
    <property type="match status" value="1"/>
</dbReference>
<dbReference type="InterPro" id="IPR007232">
    <property type="entry name" value="Rad52_Rad59_Rad22"/>
</dbReference>
<evidence type="ECO:0000256" key="5">
    <source>
        <dbReference type="SAM" id="MobiDB-lite"/>
    </source>
</evidence>
<dbReference type="InterPro" id="IPR004585">
    <property type="entry name" value="DNA_recomb/repair_Rad52"/>
</dbReference>
<proteinExistence type="inferred from homology"/>
<comment type="similarity">
    <text evidence="1">Belongs to the RAD52 family.</text>
</comment>
<evidence type="ECO:0000313" key="6">
    <source>
        <dbReference type="EMBL" id="KAJ3046862.1"/>
    </source>
</evidence>
<evidence type="ECO:0000313" key="7">
    <source>
        <dbReference type="Proteomes" id="UP001212841"/>
    </source>
</evidence>
<dbReference type="EMBL" id="JADGJD010001077">
    <property type="protein sequence ID" value="KAJ3046862.1"/>
    <property type="molecule type" value="Genomic_DNA"/>
</dbReference>
<evidence type="ECO:0000256" key="4">
    <source>
        <dbReference type="ARBA" id="ARBA00023204"/>
    </source>
</evidence>
<feature type="compositionally biased region" description="Pro residues" evidence="5">
    <location>
        <begin position="377"/>
        <end position="398"/>
    </location>
</feature>
<dbReference type="FunFam" id="3.30.390.80:FF:000001">
    <property type="entry name" value="DNA repair protein RAD52 homolog"/>
    <property type="match status" value="1"/>
</dbReference>
<feature type="compositionally biased region" description="Gly residues" evidence="5">
    <location>
        <begin position="468"/>
        <end position="482"/>
    </location>
</feature>
<dbReference type="GO" id="GO:0045002">
    <property type="term" value="P:double-strand break repair via single-strand annealing"/>
    <property type="evidence" value="ECO:0007669"/>
    <property type="project" value="InterPro"/>
</dbReference>
<dbReference type="InterPro" id="IPR041247">
    <property type="entry name" value="Rad52_fam"/>
</dbReference>
<feature type="compositionally biased region" description="Polar residues" evidence="5">
    <location>
        <begin position="435"/>
        <end position="466"/>
    </location>
</feature>
<dbReference type="Proteomes" id="UP001212841">
    <property type="component" value="Unassembled WGS sequence"/>
</dbReference>
<feature type="region of interest" description="Disordered" evidence="5">
    <location>
        <begin position="188"/>
        <end position="220"/>
    </location>
</feature>
<dbReference type="Pfam" id="PF04098">
    <property type="entry name" value="Rad52_Rad22"/>
    <property type="match status" value="1"/>
</dbReference>
<dbReference type="GO" id="GO:0006312">
    <property type="term" value="P:mitotic recombination"/>
    <property type="evidence" value="ECO:0007669"/>
    <property type="project" value="TreeGrafter"/>
</dbReference>
<evidence type="ECO:0000256" key="3">
    <source>
        <dbReference type="ARBA" id="ARBA00023172"/>
    </source>
</evidence>
<gene>
    <name evidence="6" type="primary">RAD52</name>
    <name evidence="6" type="ORF">HK097_000446</name>
</gene>
<name>A0AAD5S7B6_9FUNG</name>
<evidence type="ECO:0000256" key="1">
    <source>
        <dbReference type="ARBA" id="ARBA00006638"/>
    </source>
</evidence>
<keyword evidence="7" id="KW-1185">Reference proteome</keyword>
<keyword evidence="2" id="KW-0227">DNA damage</keyword>
<dbReference type="GO" id="GO:0003697">
    <property type="term" value="F:single-stranded DNA binding"/>
    <property type="evidence" value="ECO:0007669"/>
    <property type="project" value="UniProtKB-ARBA"/>
</dbReference>
<comment type="caution">
    <text evidence="6">The sequence shown here is derived from an EMBL/GenBank/DDBJ whole genome shotgun (WGS) entry which is preliminary data.</text>
</comment>
<keyword evidence="4" id="KW-0234">DNA repair</keyword>
<keyword evidence="3" id="KW-0233">DNA recombination</keyword>
<dbReference type="Gene3D" id="3.30.390.80">
    <property type="entry name" value="DNA repair protein Rad52/59/22"/>
    <property type="match status" value="1"/>
</dbReference>
<protein>
    <submittedName>
        <fullName evidence="6">DNA repair protein rad52</fullName>
    </submittedName>
</protein>
<dbReference type="SUPFAM" id="SSF54768">
    <property type="entry name" value="dsRNA-binding domain-like"/>
    <property type="match status" value="1"/>
</dbReference>
<accession>A0AAD5S7B6</accession>
<sequence>MNNNAHVKREHDIPAANFGTHQYTAEEMREVGGTLKKYLGPEYVSARTGPGGSKVHYLEGWKATALANDIFEFNGWSSSIVDLTPDFVDIEHGRVSVGISVIVRITLKDGTYHEDVGYGSIENAKTKAAAFEKAKKEAVTDAIKRALKHFGNALGSCVYDKQYIKQVSRMSTPTPTFDVNKFHRHPDVVRRPTVPPVSAPIIKQEPNFDDSFGDDSLLFGGDMESVDPRLLVSNSPQKLPPNQPNFNGNNNGPHVKPQNGPQQPNGQARQGPALNVTPGANRPGPSGPPQHMNQTGNAAPVRNMSAPSLTTPTPQHPPDSNHIQAAGNLPQMKTLGGPPNHLPSPPQNAARGGPSNVNGNGNKPPSPQPAPAQFKKNPPPPLRPPAPEDQQDRPPPPQCQGAFNPYAISRPAVQGGAATGGNTMAVGGVKRGHESSSMNPPGHQHPTTTVNNQQMQHRGPPTNYQQGGPPGAGGGHGGGNGVGNATKRVKLDIPGFTS</sequence>
<dbReference type="AlphaFoldDB" id="A0AAD5S7B6"/>
<dbReference type="InterPro" id="IPR042525">
    <property type="entry name" value="Rad52_Rad59_Rad22_sf"/>
</dbReference>
<organism evidence="6 7">
    <name type="scientific">Rhizophlyctis rosea</name>
    <dbReference type="NCBI Taxonomy" id="64517"/>
    <lineage>
        <taxon>Eukaryota</taxon>
        <taxon>Fungi</taxon>
        <taxon>Fungi incertae sedis</taxon>
        <taxon>Chytridiomycota</taxon>
        <taxon>Chytridiomycota incertae sedis</taxon>
        <taxon>Chytridiomycetes</taxon>
        <taxon>Rhizophlyctidales</taxon>
        <taxon>Rhizophlyctidaceae</taxon>
        <taxon>Rhizophlyctis</taxon>
    </lineage>
</organism>
<dbReference type="NCBIfam" id="TIGR00607">
    <property type="entry name" value="rad52"/>
    <property type="match status" value="1"/>
</dbReference>